<organism evidence="3 4">
    <name type="scientific">Candidatus Ornithospirochaeta avicola</name>
    <dbReference type="NCBI Taxonomy" id="2840896"/>
    <lineage>
        <taxon>Bacteria</taxon>
        <taxon>Pseudomonadati</taxon>
        <taxon>Spirochaetota</taxon>
        <taxon>Spirochaetia</taxon>
        <taxon>Spirochaetales</taxon>
        <taxon>Spirochaetaceae</taxon>
        <taxon>Spirochaetaceae incertae sedis</taxon>
        <taxon>Candidatus Ornithospirochaeta</taxon>
    </lineage>
</organism>
<dbReference type="EMBL" id="DXHU01000023">
    <property type="protein sequence ID" value="HIV99525.1"/>
    <property type="molecule type" value="Genomic_DNA"/>
</dbReference>
<dbReference type="SUPFAM" id="SSF46785">
    <property type="entry name" value="Winged helix' DNA-binding domain"/>
    <property type="match status" value="1"/>
</dbReference>
<dbReference type="InterPro" id="IPR013196">
    <property type="entry name" value="HTH_11"/>
</dbReference>
<gene>
    <name evidence="3" type="ORF">IAB12_07105</name>
</gene>
<dbReference type="PANTHER" id="PTHR12835:SF5">
    <property type="entry name" value="BIOTIN--PROTEIN LIGASE"/>
    <property type="match status" value="1"/>
</dbReference>
<dbReference type="GO" id="GO:0005737">
    <property type="term" value="C:cytoplasm"/>
    <property type="evidence" value="ECO:0007669"/>
    <property type="project" value="TreeGrafter"/>
</dbReference>
<dbReference type="InterPro" id="IPR045864">
    <property type="entry name" value="aa-tRNA-synth_II/BPL/LPL"/>
</dbReference>
<dbReference type="Gene3D" id="2.30.30.100">
    <property type="match status" value="1"/>
</dbReference>
<reference evidence="3" key="1">
    <citation type="journal article" date="2021" name="PeerJ">
        <title>Extensive microbial diversity within the chicken gut microbiome revealed by metagenomics and culture.</title>
        <authorList>
            <person name="Gilroy R."/>
            <person name="Ravi A."/>
            <person name="Getino M."/>
            <person name="Pursley I."/>
            <person name="Horton D.L."/>
            <person name="Alikhan N.F."/>
            <person name="Baker D."/>
            <person name="Gharbi K."/>
            <person name="Hall N."/>
            <person name="Watson M."/>
            <person name="Adriaenssens E.M."/>
            <person name="Foster-Nyarko E."/>
            <person name="Jarju S."/>
            <person name="Secka A."/>
            <person name="Antonio M."/>
            <person name="Oren A."/>
            <person name="Chaudhuri R.R."/>
            <person name="La Ragione R."/>
            <person name="Hildebrand F."/>
            <person name="Pallen M.J."/>
        </authorList>
    </citation>
    <scope>NUCLEOTIDE SEQUENCE</scope>
    <source>
        <strain evidence="3">Gambia11-129</strain>
    </source>
</reference>
<comment type="caution">
    <text evidence="3">The sequence shown here is derived from an EMBL/GenBank/DDBJ whole genome shotgun (WGS) entry which is preliminary data.</text>
</comment>
<dbReference type="InterPro" id="IPR004143">
    <property type="entry name" value="BPL_LPL_catalytic"/>
</dbReference>
<name>A0A9D1TPK4_9SPIO</name>
<reference evidence="3" key="2">
    <citation type="submission" date="2021-04" db="EMBL/GenBank/DDBJ databases">
        <authorList>
            <person name="Gilroy R."/>
        </authorList>
    </citation>
    <scope>NUCLEOTIDE SEQUENCE</scope>
    <source>
        <strain evidence="3">Gambia11-129</strain>
    </source>
</reference>
<dbReference type="Gene3D" id="1.10.10.10">
    <property type="entry name" value="Winged helix-like DNA-binding domain superfamily/Winged helix DNA-binding domain"/>
    <property type="match status" value="1"/>
</dbReference>
<dbReference type="Pfam" id="PF03099">
    <property type="entry name" value="BPL_LplA_LipB"/>
    <property type="match status" value="1"/>
</dbReference>
<dbReference type="AlphaFoldDB" id="A0A9D1TPK4"/>
<protein>
    <submittedName>
        <fullName evidence="3">Biotin--[acetyl-CoA-carboxylase] ligase</fullName>
        <ecNumber evidence="3">6.3.4.15</ecNumber>
    </submittedName>
</protein>
<dbReference type="Proteomes" id="UP000823936">
    <property type="component" value="Unassembled WGS sequence"/>
</dbReference>
<accession>A0A9D1TPK4</accession>
<dbReference type="Pfam" id="PF08279">
    <property type="entry name" value="HTH_11"/>
    <property type="match status" value="1"/>
</dbReference>
<evidence type="ECO:0000313" key="4">
    <source>
        <dbReference type="Proteomes" id="UP000823936"/>
    </source>
</evidence>
<dbReference type="InterPro" id="IPR036388">
    <property type="entry name" value="WH-like_DNA-bd_sf"/>
</dbReference>
<dbReference type="PANTHER" id="PTHR12835">
    <property type="entry name" value="BIOTIN PROTEIN LIGASE"/>
    <property type="match status" value="1"/>
</dbReference>
<evidence type="ECO:0000259" key="2">
    <source>
        <dbReference type="PROSITE" id="PS51733"/>
    </source>
</evidence>
<dbReference type="CDD" id="cd16442">
    <property type="entry name" value="BPL"/>
    <property type="match status" value="1"/>
</dbReference>
<evidence type="ECO:0000256" key="1">
    <source>
        <dbReference type="ARBA" id="ARBA00022598"/>
    </source>
</evidence>
<evidence type="ECO:0000313" key="3">
    <source>
        <dbReference type="EMBL" id="HIV99525.1"/>
    </source>
</evidence>
<dbReference type="GO" id="GO:0004077">
    <property type="term" value="F:biotin--[biotin carboxyl-carrier protein] ligase activity"/>
    <property type="evidence" value="ECO:0007669"/>
    <property type="project" value="UniProtKB-EC"/>
</dbReference>
<dbReference type="InterPro" id="IPR004408">
    <property type="entry name" value="Biotin_CoA_COase_ligase"/>
</dbReference>
<dbReference type="Gene3D" id="3.30.930.10">
    <property type="entry name" value="Bira Bifunctional Protein, Domain 2"/>
    <property type="match status" value="1"/>
</dbReference>
<dbReference type="EC" id="6.3.4.15" evidence="3"/>
<dbReference type="SUPFAM" id="SSF55681">
    <property type="entry name" value="Class II aaRS and biotin synthetases"/>
    <property type="match status" value="1"/>
</dbReference>
<dbReference type="NCBIfam" id="TIGR00121">
    <property type="entry name" value="birA_ligase"/>
    <property type="match status" value="1"/>
</dbReference>
<sequence length="312" mass="34600">MLKDDILQCLYSEQSFISGEALAERFSCSRMNINKAVSALRDEGYKIEGIKNKGYILDKADMLNEIALKSMFPDFDIIFLTQTDSTNKVLKSLEKKSERITLCLSLVQNGGRGRLGRSFSSPSGGLYFSILIPSSFISDPALITAKAAVAVSTAIEKNTGLDCQIKWVNDVYIKGKKCSGILSEGILNMELQRLESVIVGIGINVNSSRSSYPEELWDIITTVYDESGKKTDRIVLLKDIITFLLSSQNDFISEYRKRCFILGKKIKYVRNGKVFSALAKDVDEMAHLVVIAEDGKEEVLSSGEVSLNLKSI</sequence>
<feature type="domain" description="BPL/LPL catalytic" evidence="2">
    <location>
        <begin position="61"/>
        <end position="252"/>
    </location>
</feature>
<dbReference type="PROSITE" id="PS51733">
    <property type="entry name" value="BPL_LPL_CATALYTIC"/>
    <property type="match status" value="1"/>
</dbReference>
<keyword evidence="1 3" id="KW-0436">Ligase</keyword>
<dbReference type="InterPro" id="IPR036390">
    <property type="entry name" value="WH_DNA-bd_sf"/>
</dbReference>
<proteinExistence type="predicted"/>